<gene>
    <name evidence="1" type="ORF">CDAR_72531</name>
</gene>
<dbReference type="EMBL" id="BPLQ01000562">
    <property type="protein sequence ID" value="GIX72877.1"/>
    <property type="molecule type" value="Genomic_DNA"/>
</dbReference>
<sequence length="89" mass="10016">MPVLGLFKLHAVEQCGCIAGHSFPPPPPLEHEEDRNDQQHHRYLPYEVGAVRLPGTDDLVPNNRYSCHQTGWVVVSEEPITAPEHTTPR</sequence>
<dbReference type="Proteomes" id="UP001054837">
    <property type="component" value="Unassembled WGS sequence"/>
</dbReference>
<accession>A0AAV4MK44</accession>
<protein>
    <submittedName>
        <fullName evidence="1">Uncharacterized protein</fullName>
    </submittedName>
</protein>
<organism evidence="1 2">
    <name type="scientific">Caerostris darwini</name>
    <dbReference type="NCBI Taxonomy" id="1538125"/>
    <lineage>
        <taxon>Eukaryota</taxon>
        <taxon>Metazoa</taxon>
        <taxon>Ecdysozoa</taxon>
        <taxon>Arthropoda</taxon>
        <taxon>Chelicerata</taxon>
        <taxon>Arachnida</taxon>
        <taxon>Araneae</taxon>
        <taxon>Araneomorphae</taxon>
        <taxon>Entelegynae</taxon>
        <taxon>Araneoidea</taxon>
        <taxon>Araneidae</taxon>
        <taxon>Caerostris</taxon>
    </lineage>
</organism>
<comment type="caution">
    <text evidence="1">The sequence shown here is derived from an EMBL/GenBank/DDBJ whole genome shotgun (WGS) entry which is preliminary data.</text>
</comment>
<evidence type="ECO:0000313" key="2">
    <source>
        <dbReference type="Proteomes" id="UP001054837"/>
    </source>
</evidence>
<reference evidence="1 2" key="1">
    <citation type="submission" date="2021-06" db="EMBL/GenBank/DDBJ databases">
        <title>Caerostris darwini draft genome.</title>
        <authorList>
            <person name="Kono N."/>
            <person name="Arakawa K."/>
        </authorList>
    </citation>
    <scope>NUCLEOTIDE SEQUENCE [LARGE SCALE GENOMIC DNA]</scope>
</reference>
<keyword evidence="2" id="KW-1185">Reference proteome</keyword>
<name>A0AAV4MK44_9ARAC</name>
<dbReference type="AlphaFoldDB" id="A0AAV4MK44"/>
<evidence type="ECO:0000313" key="1">
    <source>
        <dbReference type="EMBL" id="GIX72877.1"/>
    </source>
</evidence>
<proteinExistence type="predicted"/>